<dbReference type="AlphaFoldDB" id="A0A3M0K7S7"/>
<evidence type="ECO:0000313" key="3">
    <source>
        <dbReference type="EMBL" id="RMC09266.1"/>
    </source>
</evidence>
<dbReference type="OrthoDB" id="10462231at2759"/>
<proteinExistence type="predicted"/>
<keyword evidence="2" id="KW-0732">Signal</keyword>
<evidence type="ECO:0000313" key="4">
    <source>
        <dbReference type="Proteomes" id="UP000269221"/>
    </source>
</evidence>
<accession>A0A3M0K7S7</accession>
<feature type="region of interest" description="Disordered" evidence="1">
    <location>
        <begin position="16"/>
        <end position="55"/>
    </location>
</feature>
<sequence>MRLILLDLVCALHGSSSQSKQKGSGFTRLRGRDKGEARNDEGRQSMWKPEELHQRRGEGGCEGAVRHWPPINFCTVGESFNIKDDLIETRAREDEYIHACVIPSGRILSSCKPAELFRLHLNPRKTDPQEDQARPSGKVASRHYRDIAFLVLSKLDVFFPYPDTQ</sequence>
<feature type="chain" id="PRO_5018198401" evidence="2">
    <location>
        <begin position="18"/>
        <end position="165"/>
    </location>
</feature>
<comment type="caution">
    <text evidence="3">The sequence shown here is derived from an EMBL/GenBank/DDBJ whole genome shotgun (WGS) entry which is preliminary data.</text>
</comment>
<gene>
    <name evidence="3" type="ORF">DUI87_14274</name>
</gene>
<evidence type="ECO:0000256" key="1">
    <source>
        <dbReference type="SAM" id="MobiDB-lite"/>
    </source>
</evidence>
<organism evidence="3 4">
    <name type="scientific">Hirundo rustica rustica</name>
    <dbReference type="NCBI Taxonomy" id="333673"/>
    <lineage>
        <taxon>Eukaryota</taxon>
        <taxon>Metazoa</taxon>
        <taxon>Chordata</taxon>
        <taxon>Craniata</taxon>
        <taxon>Vertebrata</taxon>
        <taxon>Euteleostomi</taxon>
        <taxon>Archelosauria</taxon>
        <taxon>Archosauria</taxon>
        <taxon>Dinosauria</taxon>
        <taxon>Saurischia</taxon>
        <taxon>Theropoda</taxon>
        <taxon>Coelurosauria</taxon>
        <taxon>Aves</taxon>
        <taxon>Neognathae</taxon>
        <taxon>Neoaves</taxon>
        <taxon>Telluraves</taxon>
        <taxon>Australaves</taxon>
        <taxon>Passeriformes</taxon>
        <taxon>Sylvioidea</taxon>
        <taxon>Hirundinidae</taxon>
        <taxon>Hirundo</taxon>
    </lineage>
</organism>
<protein>
    <submittedName>
        <fullName evidence="3">Uncharacterized protein</fullName>
    </submittedName>
</protein>
<name>A0A3M0K7S7_HIRRU</name>
<evidence type="ECO:0000256" key="2">
    <source>
        <dbReference type="SAM" id="SignalP"/>
    </source>
</evidence>
<keyword evidence="4" id="KW-1185">Reference proteome</keyword>
<feature type="signal peptide" evidence="2">
    <location>
        <begin position="1"/>
        <end position="17"/>
    </location>
</feature>
<feature type="compositionally biased region" description="Basic and acidic residues" evidence="1">
    <location>
        <begin position="30"/>
        <end position="55"/>
    </location>
</feature>
<reference evidence="3 4" key="1">
    <citation type="submission" date="2018-07" db="EMBL/GenBank/DDBJ databases">
        <title>A high quality draft genome assembly of the barn swallow (H. rustica rustica).</title>
        <authorList>
            <person name="Formenti G."/>
            <person name="Chiara M."/>
            <person name="Poveda L."/>
            <person name="Francoijs K.-J."/>
            <person name="Bonisoli-Alquati A."/>
            <person name="Canova L."/>
            <person name="Gianfranceschi L."/>
            <person name="Horner D.S."/>
            <person name="Saino N."/>
        </authorList>
    </citation>
    <scope>NUCLEOTIDE SEQUENCE [LARGE SCALE GENOMIC DNA]</scope>
    <source>
        <strain evidence="3">Chelidonia</strain>
        <tissue evidence="3">Blood</tissue>
    </source>
</reference>
<dbReference type="EMBL" id="QRBI01000116">
    <property type="protein sequence ID" value="RMC09266.1"/>
    <property type="molecule type" value="Genomic_DNA"/>
</dbReference>
<dbReference type="Proteomes" id="UP000269221">
    <property type="component" value="Unassembled WGS sequence"/>
</dbReference>
<feature type="compositionally biased region" description="Low complexity" evidence="1">
    <location>
        <begin position="16"/>
        <end position="25"/>
    </location>
</feature>